<dbReference type="InterPro" id="IPR003593">
    <property type="entry name" value="AAA+_ATPase"/>
</dbReference>
<dbReference type="InterPro" id="IPR027417">
    <property type="entry name" value="P-loop_NTPase"/>
</dbReference>
<name>A0ABX7Q3H6_9BACT</name>
<feature type="domain" description="ABC transmembrane type-1" evidence="9">
    <location>
        <begin position="19"/>
        <end position="305"/>
    </location>
</feature>
<evidence type="ECO:0000256" key="4">
    <source>
        <dbReference type="ARBA" id="ARBA00022840"/>
    </source>
</evidence>
<dbReference type="Pfam" id="PF00664">
    <property type="entry name" value="ABC_membrane"/>
    <property type="match status" value="1"/>
</dbReference>
<evidence type="ECO:0000256" key="2">
    <source>
        <dbReference type="ARBA" id="ARBA00022692"/>
    </source>
</evidence>
<dbReference type="InterPro" id="IPR011527">
    <property type="entry name" value="ABC1_TM_dom"/>
</dbReference>
<feature type="transmembrane region" description="Helical" evidence="7">
    <location>
        <begin position="161"/>
        <end position="180"/>
    </location>
</feature>
<feature type="domain" description="ABC transporter" evidence="8">
    <location>
        <begin position="338"/>
        <end position="541"/>
    </location>
</feature>
<dbReference type="InterPro" id="IPR014223">
    <property type="entry name" value="ABC_CydC/D"/>
</dbReference>
<dbReference type="SUPFAM" id="SSF90123">
    <property type="entry name" value="ABC transporter transmembrane region"/>
    <property type="match status" value="1"/>
</dbReference>
<dbReference type="PROSITE" id="PS50893">
    <property type="entry name" value="ABC_TRANSPORTER_2"/>
    <property type="match status" value="1"/>
</dbReference>
<evidence type="ECO:0000256" key="6">
    <source>
        <dbReference type="ARBA" id="ARBA00023136"/>
    </source>
</evidence>
<feature type="transmembrane region" description="Helical" evidence="7">
    <location>
        <begin position="269"/>
        <end position="290"/>
    </location>
</feature>
<dbReference type="Pfam" id="PF00005">
    <property type="entry name" value="ABC_tran"/>
    <property type="match status" value="1"/>
</dbReference>
<dbReference type="PROSITE" id="PS00211">
    <property type="entry name" value="ABC_TRANSPORTER_1"/>
    <property type="match status" value="1"/>
</dbReference>
<keyword evidence="3" id="KW-0547">Nucleotide-binding</keyword>
<keyword evidence="11" id="KW-1185">Reference proteome</keyword>
<protein>
    <submittedName>
        <fullName evidence="10">Thiol reductant ABC exporter subunit CydC</fullName>
    </submittedName>
</protein>
<dbReference type="CDD" id="cd03228">
    <property type="entry name" value="ABCC_MRP_Like"/>
    <property type="match status" value="1"/>
</dbReference>
<dbReference type="InterPro" id="IPR003439">
    <property type="entry name" value="ABC_transporter-like_ATP-bd"/>
</dbReference>
<dbReference type="InterPro" id="IPR036640">
    <property type="entry name" value="ABC1_TM_sf"/>
</dbReference>
<evidence type="ECO:0000256" key="1">
    <source>
        <dbReference type="ARBA" id="ARBA00004651"/>
    </source>
</evidence>
<dbReference type="PANTHER" id="PTHR43394:SF1">
    <property type="entry name" value="ATP-BINDING CASSETTE SUB-FAMILY B MEMBER 10, MITOCHONDRIAL"/>
    <property type="match status" value="1"/>
</dbReference>
<evidence type="ECO:0000259" key="9">
    <source>
        <dbReference type="PROSITE" id="PS50929"/>
    </source>
</evidence>
<keyword evidence="4" id="KW-0067">ATP-binding</keyword>
<gene>
    <name evidence="10" type="primary">cydC</name>
    <name evidence="10" type="ORF">JZM60_01435</name>
</gene>
<dbReference type="Gene3D" id="1.20.1560.10">
    <property type="entry name" value="ABC transporter type 1, transmembrane domain"/>
    <property type="match status" value="1"/>
</dbReference>
<keyword evidence="6 7" id="KW-0472">Membrane</keyword>
<dbReference type="PANTHER" id="PTHR43394">
    <property type="entry name" value="ATP-DEPENDENT PERMEASE MDL1, MITOCHONDRIAL"/>
    <property type="match status" value="1"/>
</dbReference>
<evidence type="ECO:0000313" key="11">
    <source>
        <dbReference type="Proteomes" id="UP000663651"/>
    </source>
</evidence>
<reference evidence="10 11" key="1">
    <citation type="submission" date="2021-03" db="EMBL/GenBank/DDBJ databases">
        <title>Geobacter metallireducens gen. nov. sp. nov., a microorganism capable of coupling the complete oxidation of organic compounds to the reduction of iron and other metals.</title>
        <authorList>
            <person name="Li Y."/>
        </authorList>
    </citation>
    <scope>NUCLEOTIDE SEQUENCE [LARGE SCALE GENOMIC DNA]</scope>
    <source>
        <strain evidence="10 11">Jerry-YX</strain>
    </source>
</reference>
<comment type="subcellular location">
    <subcellularLocation>
        <location evidence="1">Cell membrane</location>
        <topology evidence="1">Multi-pass membrane protein</topology>
    </subcellularLocation>
</comment>
<organism evidence="10 11">
    <name type="scientific">Geobacter benzoatilyticus</name>
    <dbReference type="NCBI Taxonomy" id="2815309"/>
    <lineage>
        <taxon>Bacteria</taxon>
        <taxon>Pseudomonadati</taxon>
        <taxon>Thermodesulfobacteriota</taxon>
        <taxon>Desulfuromonadia</taxon>
        <taxon>Geobacterales</taxon>
        <taxon>Geobacteraceae</taxon>
        <taxon>Geobacter</taxon>
    </lineage>
</organism>
<accession>A0ABX7Q3H6</accession>
<dbReference type="PROSITE" id="PS50929">
    <property type="entry name" value="ABC_TM1F"/>
    <property type="match status" value="1"/>
</dbReference>
<evidence type="ECO:0000256" key="3">
    <source>
        <dbReference type="ARBA" id="ARBA00022741"/>
    </source>
</evidence>
<dbReference type="SUPFAM" id="SSF52540">
    <property type="entry name" value="P-loop containing nucleoside triphosphate hydrolases"/>
    <property type="match status" value="1"/>
</dbReference>
<dbReference type="EMBL" id="CP071382">
    <property type="protein sequence ID" value="QSV45987.1"/>
    <property type="molecule type" value="Genomic_DNA"/>
</dbReference>
<proteinExistence type="predicted"/>
<evidence type="ECO:0000259" key="8">
    <source>
        <dbReference type="PROSITE" id="PS50893"/>
    </source>
</evidence>
<feature type="transmembrane region" description="Helical" evidence="7">
    <location>
        <begin position="239"/>
        <end position="263"/>
    </location>
</feature>
<dbReference type="NCBIfam" id="TIGR02868">
    <property type="entry name" value="CydC"/>
    <property type="match status" value="1"/>
</dbReference>
<dbReference type="InterPro" id="IPR017871">
    <property type="entry name" value="ABC_transporter-like_CS"/>
</dbReference>
<dbReference type="Gene3D" id="3.40.50.300">
    <property type="entry name" value="P-loop containing nucleotide triphosphate hydrolases"/>
    <property type="match status" value="1"/>
</dbReference>
<dbReference type="SMART" id="SM00382">
    <property type="entry name" value="AAA"/>
    <property type="match status" value="1"/>
</dbReference>
<feature type="transmembrane region" description="Helical" evidence="7">
    <location>
        <begin position="132"/>
        <end position="155"/>
    </location>
</feature>
<dbReference type="InterPro" id="IPR039421">
    <property type="entry name" value="Type_1_exporter"/>
</dbReference>
<sequence length="547" mass="56947">MRELVRMLAVSRRQWPWMAAGIILGVFVIAANTALMALSGWFIASMAVAGATAVPFNYFFPSAAIRALAILRTVGRYAERLVTHEAAFRILADLRVRLFRRLEPLAPAGLERYAGGDVAGRLRADVDALESVYLRIVAPLVTGTAAIVLAVLVVARWSVPAALALFVFLMAAGVALPLVARRLADKPGRRSAELSGELRTAVTEGLQGAEELILLGAAERQASSVDDLSYRLVTAQERLGSIGGLTLAGGVACGGLGVAAVLFAGSTSVAAGIIAGPVLVMLVLFSAAAFEAAGGMPAALQLVPAAREAARRIRELADAPVPVPDPPVPERLPAGTGIVFRNVSCAYDPALPVLKGFSLEIPAGERVALAGPSGSGKSTVAEILLRFRDYAGSVTVGGVEISRLAADDLREMIAAVPQRPHLFNATIRENLLAGNPKAGDAELRRALEDACLAAWVDALPLGLDTPVGEGGGAVSGGEARRIALARALVKDAPILLLDEPTEGLDAATERQVVARLAARTVGKTVLVITHRPACFALAGRVVRMGAR</sequence>
<evidence type="ECO:0000256" key="7">
    <source>
        <dbReference type="SAM" id="Phobius"/>
    </source>
</evidence>
<evidence type="ECO:0000256" key="5">
    <source>
        <dbReference type="ARBA" id="ARBA00022989"/>
    </source>
</evidence>
<keyword evidence="5 7" id="KW-1133">Transmembrane helix</keyword>
<dbReference type="RefSeq" id="WP_207163776.1">
    <property type="nucleotide sequence ID" value="NZ_CP071382.1"/>
</dbReference>
<evidence type="ECO:0000313" key="10">
    <source>
        <dbReference type="EMBL" id="QSV45987.1"/>
    </source>
</evidence>
<dbReference type="CDD" id="cd18585">
    <property type="entry name" value="ABC_6TM_CydC"/>
    <property type="match status" value="1"/>
</dbReference>
<feature type="transmembrane region" description="Helical" evidence="7">
    <location>
        <begin position="41"/>
        <end position="60"/>
    </location>
</feature>
<feature type="transmembrane region" description="Helical" evidence="7">
    <location>
        <begin position="15"/>
        <end position="35"/>
    </location>
</feature>
<dbReference type="Proteomes" id="UP000663651">
    <property type="component" value="Chromosome"/>
</dbReference>
<keyword evidence="2 7" id="KW-0812">Transmembrane</keyword>